<accession>A0A841SZH1</accession>
<gene>
    <name evidence="1" type="ORF">H7B67_14000</name>
</gene>
<dbReference type="RefSeq" id="WP_185120465.1">
    <property type="nucleotide sequence ID" value="NZ_JACJVQ010000011.1"/>
</dbReference>
<keyword evidence="2" id="KW-1185">Reference proteome</keyword>
<name>A0A841SZH1_9BACL</name>
<sequence>MSRKTRTILIVAFAIICAALAFGWSYKFPKTIDASYEAIEFRDGDAASAGKTAVTIQGTLYKPLFREEYFRGKITVEGYDYTDSYDLSQVTFDKDINNGEGYLVYDTVSNGRPILRTFGSIWKEGGFDRLRISVFEPVEGSSKSAKGLTIAAPATDYEEAQAIADKAAVQ</sequence>
<proteinExistence type="predicted"/>
<evidence type="ECO:0000313" key="1">
    <source>
        <dbReference type="EMBL" id="MBB6635230.1"/>
    </source>
</evidence>
<organism evidence="1 2">
    <name type="scientific">Cohnella thailandensis</name>
    <dbReference type="NCBI Taxonomy" id="557557"/>
    <lineage>
        <taxon>Bacteria</taxon>
        <taxon>Bacillati</taxon>
        <taxon>Bacillota</taxon>
        <taxon>Bacilli</taxon>
        <taxon>Bacillales</taxon>
        <taxon>Paenibacillaceae</taxon>
        <taxon>Cohnella</taxon>
    </lineage>
</organism>
<reference evidence="1 2" key="1">
    <citation type="submission" date="2020-08" db="EMBL/GenBank/DDBJ databases">
        <title>Cohnella phylogeny.</title>
        <authorList>
            <person name="Dunlap C."/>
        </authorList>
    </citation>
    <scope>NUCLEOTIDE SEQUENCE [LARGE SCALE GENOMIC DNA]</scope>
    <source>
        <strain evidence="1 2">DSM 25241</strain>
    </source>
</reference>
<dbReference type="EMBL" id="JACJVQ010000011">
    <property type="protein sequence ID" value="MBB6635230.1"/>
    <property type="molecule type" value="Genomic_DNA"/>
</dbReference>
<dbReference type="AlphaFoldDB" id="A0A841SZH1"/>
<evidence type="ECO:0000313" key="2">
    <source>
        <dbReference type="Proteomes" id="UP000535838"/>
    </source>
</evidence>
<protein>
    <submittedName>
        <fullName evidence="1">Uncharacterized protein</fullName>
    </submittedName>
</protein>
<dbReference type="Proteomes" id="UP000535838">
    <property type="component" value="Unassembled WGS sequence"/>
</dbReference>
<comment type="caution">
    <text evidence="1">The sequence shown here is derived from an EMBL/GenBank/DDBJ whole genome shotgun (WGS) entry which is preliminary data.</text>
</comment>